<dbReference type="GO" id="GO:0030246">
    <property type="term" value="F:carbohydrate binding"/>
    <property type="evidence" value="ECO:0007669"/>
    <property type="project" value="UniProtKB-KW"/>
</dbReference>
<dbReference type="InterPro" id="IPR000772">
    <property type="entry name" value="Ricin_B_lectin"/>
</dbReference>
<feature type="transmembrane region" description="Helical" evidence="16">
    <location>
        <begin position="12"/>
        <end position="30"/>
    </location>
</feature>
<dbReference type="InterPro" id="IPR001173">
    <property type="entry name" value="Glyco_trans_2-like"/>
</dbReference>
<evidence type="ECO:0000256" key="4">
    <source>
        <dbReference type="ARBA" id="ARBA00005680"/>
    </source>
</evidence>
<comment type="cofactor">
    <cofactor evidence="1 16">
        <name>Mn(2+)</name>
        <dbReference type="ChEBI" id="CHEBI:29035"/>
    </cofactor>
</comment>
<dbReference type="GO" id="GO:0004653">
    <property type="term" value="F:polypeptide N-acetylgalactosaminyltransferase activity"/>
    <property type="evidence" value="ECO:0007669"/>
    <property type="project" value="UniProtKB-ARBA"/>
</dbReference>
<evidence type="ECO:0000256" key="2">
    <source>
        <dbReference type="ARBA" id="ARBA00004323"/>
    </source>
</evidence>
<dbReference type="GO" id="GO:0000139">
    <property type="term" value="C:Golgi membrane"/>
    <property type="evidence" value="ECO:0007669"/>
    <property type="project" value="UniProtKB-SubCell"/>
</dbReference>
<dbReference type="PANTHER" id="PTHR11675:SF43">
    <property type="entry name" value="POLYPEPTIDE N-ACETYLGALACTOSAMINYLTRANSFERASE 1"/>
    <property type="match status" value="1"/>
</dbReference>
<evidence type="ECO:0000256" key="6">
    <source>
        <dbReference type="ARBA" id="ARBA00022679"/>
    </source>
</evidence>
<dbReference type="PROSITE" id="PS50231">
    <property type="entry name" value="RICIN_B_LECTIN"/>
    <property type="match status" value="1"/>
</dbReference>
<protein>
    <recommendedName>
        <fullName evidence="16">Polypeptide N-acetylgalactosaminyltransferase</fullName>
        <ecNumber evidence="16">2.4.1.-</ecNumber>
    </recommendedName>
    <alternativeName>
        <fullName evidence="16">Protein-UDP acetylgalactosaminyltransferase</fullName>
    </alternativeName>
</protein>
<evidence type="ECO:0000313" key="18">
    <source>
        <dbReference type="EMBL" id="JAT26072.1"/>
    </source>
</evidence>
<dbReference type="InterPro" id="IPR035992">
    <property type="entry name" value="Ricin_B-like_lectins"/>
</dbReference>
<dbReference type="Gene3D" id="2.80.10.50">
    <property type="match status" value="1"/>
</dbReference>
<comment type="subcellular location">
    <subcellularLocation>
        <location evidence="2 16">Golgi apparatus membrane</location>
        <topology evidence="2 16">Single-pass type II membrane protein</topology>
    </subcellularLocation>
</comment>
<name>A0A1B6LR06_9HEMI</name>
<accession>A0A1B6LR06</accession>
<dbReference type="Pfam" id="PF00652">
    <property type="entry name" value="Ricin_B_lectin"/>
    <property type="match status" value="1"/>
</dbReference>
<keyword evidence="10" id="KW-0735">Signal-anchor</keyword>
<feature type="domain" description="Ricin B lectin" evidence="17">
    <location>
        <begin position="490"/>
        <end position="613"/>
    </location>
</feature>
<dbReference type="GO" id="GO:0046872">
    <property type="term" value="F:metal ion binding"/>
    <property type="evidence" value="ECO:0007669"/>
    <property type="project" value="UniProtKB-KW"/>
</dbReference>
<dbReference type="InterPro" id="IPR045885">
    <property type="entry name" value="GalNAc-T"/>
</dbReference>
<dbReference type="AlphaFoldDB" id="A0A1B6LR06"/>
<evidence type="ECO:0000256" key="9">
    <source>
        <dbReference type="ARBA" id="ARBA00022734"/>
    </source>
</evidence>
<keyword evidence="12 16" id="KW-0333">Golgi apparatus</keyword>
<dbReference type="SMART" id="SM00458">
    <property type="entry name" value="RICIN"/>
    <property type="match status" value="1"/>
</dbReference>
<evidence type="ECO:0000256" key="5">
    <source>
        <dbReference type="ARBA" id="ARBA00022676"/>
    </source>
</evidence>
<dbReference type="CDD" id="cd02510">
    <property type="entry name" value="pp-GalNAc-T"/>
    <property type="match status" value="1"/>
</dbReference>
<evidence type="ECO:0000256" key="12">
    <source>
        <dbReference type="ARBA" id="ARBA00023034"/>
    </source>
</evidence>
<evidence type="ECO:0000256" key="7">
    <source>
        <dbReference type="ARBA" id="ARBA00022692"/>
    </source>
</evidence>
<comment type="similarity">
    <text evidence="4 16">Belongs to the glycosyltransferase 2 family. GalNAc-T subfamily.</text>
</comment>
<keyword evidence="8" id="KW-0479">Metal-binding</keyword>
<proteinExistence type="inferred from homology"/>
<dbReference type="Pfam" id="PF00535">
    <property type="entry name" value="Glycos_transf_2"/>
    <property type="match status" value="1"/>
</dbReference>
<keyword evidence="6 16" id="KW-0808">Transferase</keyword>
<dbReference type="FunFam" id="3.90.550.10:FF:000021">
    <property type="entry name" value="Polypeptide N-acetylgalactosaminyltransferase"/>
    <property type="match status" value="1"/>
</dbReference>
<dbReference type="PANTHER" id="PTHR11675">
    <property type="entry name" value="N-ACETYLGALACTOSAMINYLTRANSFERASE"/>
    <property type="match status" value="1"/>
</dbReference>
<sequence length="626" mass="71890">MLFTYSLRRRRLWFKICILSIIPFVIFWWYSHQIRTETSESASALSRVDKDGENEYVDYMNNPIMKKPAHTISKESTHQRKAIIVPIINTGRTLSRKDKEYEAMIRRDLAKIVHGLGNDGTAVELSGEEAKLAQEVMKKEAFNLVASNKVSYNRTIVDARHPLCKSMQFDDDLPDASVIIIFNNEAWSSLIRTIHSVLNGSPAHVLKQIVLVDDASDREELMGKLEYYMRTRLPPKVILHRLTKRSGLIRARLEGAKLATGEVLMFLDSHCEVGTQWLEPLLQRIKEERTAVVVPIIDVIDDGTLEYMHNEGSLLFQIGGFSWSGHFTWHDIPESELNRRGSVIAPTWSPTMAGGLFAIDADYFWESGSYDDKMDLWGGENLEMSFRIWQCGGTVETIPCSRVGHIFRSFHPYSFPGHKDTHGINTARTVEVWMDEYKELFYMHRPDLKEIDIGDLSHRIELRKRLNCKSFKWYLENIYPDKFVLNENVQAYGRVRNEATDLCYDTLQHGEDSEYNVGVYACHKTIFSSQLFSLSNEGQIRREETCATIISSYEIKMEKCSPNSKKQIWRMTKSGHLRNDATELCLDAEALGVGDTLKASKCNNSPTQIWSWDHYSPQAAAIFKDI</sequence>
<keyword evidence="5 16" id="KW-0328">Glycosyltransferase</keyword>
<dbReference type="InterPro" id="IPR029044">
    <property type="entry name" value="Nucleotide-diphossugar_trans"/>
</dbReference>
<evidence type="ECO:0000256" key="16">
    <source>
        <dbReference type="RuleBase" id="RU361242"/>
    </source>
</evidence>
<evidence type="ECO:0000256" key="13">
    <source>
        <dbReference type="ARBA" id="ARBA00023136"/>
    </source>
</evidence>
<dbReference type="CDD" id="cd23459">
    <property type="entry name" value="beta-trefoil_Ricin_Pgant1-like"/>
    <property type="match status" value="1"/>
</dbReference>
<evidence type="ECO:0000256" key="11">
    <source>
        <dbReference type="ARBA" id="ARBA00022989"/>
    </source>
</evidence>
<keyword evidence="7 16" id="KW-0812">Transmembrane</keyword>
<comment type="pathway">
    <text evidence="3 16">Protein modification; protein glycosylation.</text>
</comment>
<evidence type="ECO:0000259" key="17">
    <source>
        <dbReference type="SMART" id="SM00458"/>
    </source>
</evidence>
<keyword evidence="9 16" id="KW-0430">Lectin</keyword>
<keyword evidence="15 16" id="KW-0464">Manganese</keyword>
<keyword evidence="13 16" id="KW-0472">Membrane</keyword>
<gene>
    <name evidence="18" type="ORF">g.49902</name>
</gene>
<evidence type="ECO:0000256" key="14">
    <source>
        <dbReference type="ARBA" id="ARBA00023157"/>
    </source>
</evidence>
<evidence type="ECO:0000256" key="10">
    <source>
        <dbReference type="ARBA" id="ARBA00022968"/>
    </source>
</evidence>
<reference evidence="18" key="1">
    <citation type="submission" date="2015-11" db="EMBL/GenBank/DDBJ databases">
        <title>De novo transcriptome assembly of four potential Pierce s Disease insect vectors from Arizona vineyards.</title>
        <authorList>
            <person name="Tassone E.E."/>
        </authorList>
    </citation>
    <scope>NUCLEOTIDE SEQUENCE</scope>
</reference>
<dbReference type="UniPathway" id="UPA00378"/>
<dbReference type="SUPFAM" id="SSF50370">
    <property type="entry name" value="Ricin B-like lectins"/>
    <property type="match status" value="1"/>
</dbReference>
<dbReference type="SUPFAM" id="SSF53448">
    <property type="entry name" value="Nucleotide-diphospho-sugar transferases"/>
    <property type="match status" value="1"/>
</dbReference>
<evidence type="ECO:0000256" key="1">
    <source>
        <dbReference type="ARBA" id="ARBA00001936"/>
    </source>
</evidence>
<evidence type="ECO:0000256" key="15">
    <source>
        <dbReference type="ARBA" id="ARBA00023211"/>
    </source>
</evidence>
<keyword evidence="14 16" id="KW-1015">Disulfide bond</keyword>
<organism evidence="18">
    <name type="scientific">Graphocephala atropunctata</name>
    <dbReference type="NCBI Taxonomy" id="36148"/>
    <lineage>
        <taxon>Eukaryota</taxon>
        <taxon>Metazoa</taxon>
        <taxon>Ecdysozoa</taxon>
        <taxon>Arthropoda</taxon>
        <taxon>Hexapoda</taxon>
        <taxon>Insecta</taxon>
        <taxon>Pterygota</taxon>
        <taxon>Neoptera</taxon>
        <taxon>Paraneoptera</taxon>
        <taxon>Hemiptera</taxon>
        <taxon>Auchenorrhyncha</taxon>
        <taxon>Membracoidea</taxon>
        <taxon>Cicadellidae</taxon>
        <taxon>Cicadellinae</taxon>
        <taxon>Cicadellini</taxon>
        <taxon>Graphocephala</taxon>
    </lineage>
</organism>
<keyword evidence="11 16" id="KW-1133">Transmembrane helix</keyword>
<evidence type="ECO:0000256" key="8">
    <source>
        <dbReference type="ARBA" id="ARBA00022723"/>
    </source>
</evidence>
<evidence type="ECO:0000256" key="3">
    <source>
        <dbReference type="ARBA" id="ARBA00004922"/>
    </source>
</evidence>
<dbReference type="EC" id="2.4.1.-" evidence="16"/>
<dbReference type="EMBL" id="GEBQ01013905">
    <property type="protein sequence ID" value="JAT26072.1"/>
    <property type="molecule type" value="Transcribed_RNA"/>
</dbReference>
<dbReference type="GO" id="GO:0006493">
    <property type="term" value="P:protein O-linked glycosylation"/>
    <property type="evidence" value="ECO:0007669"/>
    <property type="project" value="UniProtKB-ARBA"/>
</dbReference>
<dbReference type="Gene3D" id="3.90.550.10">
    <property type="entry name" value="Spore Coat Polysaccharide Biosynthesis Protein SpsA, Chain A"/>
    <property type="match status" value="1"/>
</dbReference>